<feature type="transmembrane region" description="Helical" evidence="1">
    <location>
        <begin position="12"/>
        <end position="30"/>
    </location>
</feature>
<feature type="transmembrane region" description="Helical" evidence="1">
    <location>
        <begin position="36"/>
        <end position="57"/>
    </location>
</feature>
<keyword evidence="1" id="KW-0812">Transmembrane</keyword>
<evidence type="ECO:0000256" key="1">
    <source>
        <dbReference type="SAM" id="Phobius"/>
    </source>
</evidence>
<dbReference type="EMBL" id="JBHSMC010000001">
    <property type="protein sequence ID" value="MFC5463364.1"/>
    <property type="molecule type" value="Genomic_DNA"/>
</dbReference>
<evidence type="ECO:0000313" key="3">
    <source>
        <dbReference type="Proteomes" id="UP001596147"/>
    </source>
</evidence>
<keyword evidence="1" id="KW-1133">Transmembrane helix</keyword>
<name>A0ABW0LC43_9BACI</name>
<dbReference type="Proteomes" id="UP001596147">
    <property type="component" value="Unassembled WGS sequence"/>
</dbReference>
<accession>A0ABW0LC43</accession>
<proteinExistence type="predicted"/>
<organism evidence="2 3">
    <name type="scientific">Lederbergia graminis</name>
    <dbReference type="NCBI Taxonomy" id="735518"/>
    <lineage>
        <taxon>Bacteria</taxon>
        <taxon>Bacillati</taxon>
        <taxon>Bacillota</taxon>
        <taxon>Bacilli</taxon>
        <taxon>Bacillales</taxon>
        <taxon>Bacillaceae</taxon>
        <taxon>Lederbergia</taxon>
    </lineage>
</organism>
<comment type="caution">
    <text evidence="2">The sequence shown here is derived from an EMBL/GenBank/DDBJ whole genome shotgun (WGS) entry which is preliminary data.</text>
</comment>
<evidence type="ECO:0000313" key="2">
    <source>
        <dbReference type="EMBL" id="MFC5463364.1"/>
    </source>
</evidence>
<gene>
    <name evidence="2" type="ORF">ACFPM4_01210</name>
</gene>
<reference evidence="3" key="1">
    <citation type="journal article" date="2019" name="Int. J. Syst. Evol. Microbiol.">
        <title>The Global Catalogue of Microorganisms (GCM) 10K type strain sequencing project: providing services to taxonomists for standard genome sequencing and annotation.</title>
        <authorList>
            <consortium name="The Broad Institute Genomics Platform"/>
            <consortium name="The Broad Institute Genome Sequencing Center for Infectious Disease"/>
            <person name="Wu L."/>
            <person name="Ma J."/>
        </authorList>
    </citation>
    <scope>NUCLEOTIDE SEQUENCE [LARGE SCALE GENOMIC DNA]</scope>
    <source>
        <strain evidence="3">CGMCC 1.12237</strain>
    </source>
</reference>
<protein>
    <submittedName>
        <fullName evidence="2">Uncharacterized protein</fullName>
    </submittedName>
</protein>
<keyword evidence="3" id="KW-1185">Reference proteome</keyword>
<keyword evidence="1" id="KW-0472">Membrane</keyword>
<dbReference type="RefSeq" id="WP_382346709.1">
    <property type="nucleotide sequence ID" value="NZ_JBHSMC010000001.1"/>
</dbReference>
<sequence length="239" mass="28131">MNIREYYAAMSRLYLHQVILCTIFFCILILPSLKIIQFIPTVGVGIFIIIMIVYFSIRYLYFTYKSTTLPIPNKYEATNKYIMIDTSISSYNWKLYTEDGFCRYSILKLSKKEKKLLLKADDKKAKALRIIDHYENKQWNIFNNRDSMTIISDNNHIVFKALKIDKREYIANNGQDHYRMLKSASYCVISKNGNKIMTISTGLMPLRMQKLFYSSTPIIGFANDITDYERHFCLGLFLK</sequence>